<protein>
    <submittedName>
        <fullName evidence="1">Uncharacterized protein</fullName>
    </submittedName>
</protein>
<dbReference type="EMBL" id="FN554965">
    <property type="protein sequence ID" value="CBH09345.1"/>
    <property type="molecule type" value="Genomic_DNA"/>
</dbReference>
<organism evidence="1 2">
    <name type="scientific">Trypanosoma brucei gambiense (strain MHOM/CI/86/DAL972)</name>
    <dbReference type="NCBI Taxonomy" id="679716"/>
    <lineage>
        <taxon>Eukaryota</taxon>
        <taxon>Discoba</taxon>
        <taxon>Euglenozoa</taxon>
        <taxon>Kinetoplastea</taxon>
        <taxon>Metakinetoplastina</taxon>
        <taxon>Trypanosomatida</taxon>
        <taxon>Trypanosomatidae</taxon>
        <taxon>Trypanosoma</taxon>
    </lineage>
</organism>
<sequence length="105" mass="11567">MTFEQAFQALGVLDTHRAYSPGLQVASLRGIGLLCAKPTTHLINPRSSSTCVLADSSLFLLHPLGANSVVVQEVRAPLHFFRFTMLFSNESLLAAVHRDATFHFR</sequence>
<gene>
    <name evidence="1" type="ORF">TbgDal_II660</name>
</gene>
<dbReference type="RefSeq" id="XP_011771651.1">
    <property type="nucleotide sequence ID" value="XM_011773349.1"/>
</dbReference>
<reference evidence="2" key="1">
    <citation type="journal article" date="2010" name="PLoS Negl. Trop. Dis.">
        <title>The genome sequence of Trypanosoma brucei gambiense, causative agent of chronic human african trypanosomiasis.</title>
        <authorList>
            <person name="Jackson A.P."/>
            <person name="Sanders M."/>
            <person name="Berry A."/>
            <person name="McQuillan J."/>
            <person name="Aslett M.A."/>
            <person name="Quail M.A."/>
            <person name="Chukualim B."/>
            <person name="Capewell P."/>
            <person name="MacLeod A."/>
            <person name="Melville S.E."/>
            <person name="Gibson W."/>
            <person name="Barry J.D."/>
            <person name="Berriman M."/>
            <person name="Hertz-Fowler C."/>
        </authorList>
    </citation>
    <scope>NUCLEOTIDE SEQUENCE [LARGE SCALE GENOMIC DNA]</scope>
    <source>
        <strain evidence="2">MHOM/CI/86/DAL972</strain>
    </source>
</reference>
<proteinExistence type="predicted"/>
<dbReference type="AlphaFoldDB" id="C9ZIX8"/>
<dbReference type="KEGG" id="tbg:TbgDal_II660"/>
<evidence type="ECO:0000313" key="2">
    <source>
        <dbReference type="Proteomes" id="UP000002316"/>
    </source>
</evidence>
<name>C9ZIX8_TRYB9</name>
<dbReference type="Proteomes" id="UP000002316">
    <property type="component" value="Chromosome 2"/>
</dbReference>
<evidence type="ECO:0000313" key="1">
    <source>
        <dbReference type="EMBL" id="CBH09345.1"/>
    </source>
</evidence>
<accession>C9ZIX8</accession>
<dbReference type="GeneID" id="23858834"/>